<keyword evidence="1" id="KW-1133">Transmembrane helix</keyword>
<name>A0A1I1SLL5_9BURK</name>
<feature type="transmembrane region" description="Helical" evidence="1">
    <location>
        <begin position="99"/>
        <end position="117"/>
    </location>
</feature>
<evidence type="ECO:0000313" key="2">
    <source>
        <dbReference type="EMBL" id="SFD45578.1"/>
    </source>
</evidence>
<proteinExistence type="predicted"/>
<reference evidence="3" key="1">
    <citation type="submission" date="2016-10" db="EMBL/GenBank/DDBJ databases">
        <authorList>
            <person name="Varghese N."/>
            <person name="Submissions S."/>
        </authorList>
    </citation>
    <scope>NUCLEOTIDE SEQUENCE [LARGE SCALE GENOMIC DNA]</scope>
    <source>
        <strain evidence="3">DSM 7481</strain>
    </source>
</reference>
<dbReference type="RefSeq" id="WP_092949923.1">
    <property type="nucleotide sequence ID" value="NZ_FOMQ01000002.1"/>
</dbReference>
<dbReference type="STRING" id="32040.SAMN04489710_102203"/>
<dbReference type="EMBL" id="FOMQ01000002">
    <property type="protein sequence ID" value="SFD45578.1"/>
    <property type="molecule type" value="Genomic_DNA"/>
</dbReference>
<dbReference type="AlphaFoldDB" id="A0A1I1SLL5"/>
<protein>
    <submittedName>
        <fullName evidence="2">Uncharacterized protein</fullName>
    </submittedName>
</protein>
<organism evidence="2 3">
    <name type="scientific">Paracidovorax konjaci</name>
    <dbReference type="NCBI Taxonomy" id="32040"/>
    <lineage>
        <taxon>Bacteria</taxon>
        <taxon>Pseudomonadati</taxon>
        <taxon>Pseudomonadota</taxon>
        <taxon>Betaproteobacteria</taxon>
        <taxon>Burkholderiales</taxon>
        <taxon>Comamonadaceae</taxon>
        <taxon>Paracidovorax</taxon>
    </lineage>
</organism>
<accession>A0A1I1SLL5</accession>
<feature type="transmembrane region" description="Helical" evidence="1">
    <location>
        <begin position="68"/>
        <end position="87"/>
    </location>
</feature>
<dbReference type="Proteomes" id="UP000199517">
    <property type="component" value="Unassembled WGS sequence"/>
</dbReference>
<sequence length="118" mass="12027">MNEWLSGCAALASLAALGRWARAVPTRAWGEEAGTPRMRRATLAAVLATLALQCTAAALAAGPAAAAALVPAAWMVFGWGLTLAMNQWPQGSLCWARRLGDAGLLGCALGIGAALLAR</sequence>
<gene>
    <name evidence="2" type="ORF">SAMN04489710_102203</name>
</gene>
<keyword evidence="3" id="KW-1185">Reference proteome</keyword>
<keyword evidence="1" id="KW-0472">Membrane</keyword>
<evidence type="ECO:0000256" key="1">
    <source>
        <dbReference type="SAM" id="Phobius"/>
    </source>
</evidence>
<evidence type="ECO:0000313" key="3">
    <source>
        <dbReference type="Proteomes" id="UP000199517"/>
    </source>
</evidence>
<keyword evidence="1" id="KW-0812">Transmembrane</keyword>